<evidence type="ECO:0000313" key="3">
    <source>
        <dbReference type="EMBL" id="KAA3481071.1"/>
    </source>
</evidence>
<name>A0A5B6WGQ7_9ROSI</name>
<feature type="compositionally biased region" description="Polar residues" evidence="2">
    <location>
        <begin position="79"/>
        <end position="96"/>
    </location>
</feature>
<reference evidence="4" key="1">
    <citation type="journal article" date="2019" name="Plant Biotechnol. J.">
        <title>Genome sequencing of the Australian wild diploid species Gossypium australe highlights disease resistance and delayed gland morphogenesis.</title>
        <authorList>
            <person name="Cai Y."/>
            <person name="Cai X."/>
            <person name="Wang Q."/>
            <person name="Wang P."/>
            <person name="Zhang Y."/>
            <person name="Cai C."/>
            <person name="Xu Y."/>
            <person name="Wang K."/>
            <person name="Zhou Z."/>
            <person name="Wang C."/>
            <person name="Geng S."/>
            <person name="Li B."/>
            <person name="Dong Q."/>
            <person name="Hou Y."/>
            <person name="Wang H."/>
            <person name="Ai P."/>
            <person name="Liu Z."/>
            <person name="Yi F."/>
            <person name="Sun M."/>
            <person name="An G."/>
            <person name="Cheng J."/>
            <person name="Zhang Y."/>
            <person name="Shi Q."/>
            <person name="Xie Y."/>
            <person name="Shi X."/>
            <person name="Chang Y."/>
            <person name="Huang F."/>
            <person name="Chen Y."/>
            <person name="Hong S."/>
            <person name="Mi L."/>
            <person name="Sun Q."/>
            <person name="Zhang L."/>
            <person name="Zhou B."/>
            <person name="Peng R."/>
            <person name="Zhang X."/>
            <person name="Liu F."/>
        </authorList>
    </citation>
    <scope>NUCLEOTIDE SEQUENCE [LARGE SCALE GENOMIC DNA]</scope>
    <source>
        <strain evidence="4">cv. PA1801</strain>
    </source>
</reference>
<comment type="caution">
    <text evidence="3">The sequence shown here is derived from an EMBL/GenBank/DDBJ whole genome shotgun (WGS) entry which is preliminary data.</text>
</comment>
<dbReference type="EMBL" id="SMMG02000003">
    <property type="protein sequence ID" value="KAA3481071.1"/>
    <property type="molecule type" value="Genomic_DNA"/>
</dbReference>
<keyword evidence="3" id="KW-0282">Flagellum</keyword>
<keyword evidence="1" id="KW-0175">Coiled coil</keyword>
<feature type="region of interest" description="Disordered" evidence="2">
    <location>
        <begin position="79"/>
        <end position="101"/>
    </location>
</feature>
<evidence type="ECO:0000256" key="1">
    <source>
        <dbReference type="SAM" id="Coils"/>
    </source>
</evidence>
<keyword evidence="3" id="KW-0966">Cell projection</keyword>
<gene>
    <name evidence="3" type="ORF">EPI10_021467</name>
</gene>
<dbReference type="Proteomes" id="UP000325315">
    <property type="component" value="Unassembled WGS sequence"/>
</dbReference>
<feature type="coiled-coil region" evidence="1">
    <location>
        <begin position="5"/>
        <end position="40"/>
    </location>
</feature>
<proteinExistence type="predicted"/>
<keyword evidence="3" id="KW-0969">Cilium</keyword>
<sequence length="117" mass="13084">MDQRLERLEQIQKDMQDQLQAQLHEQLAKVQQDIRDQIQEPYVPPGFTPVNVQAQPDTYPRRVPVTIVPEQYQVGTSAPVNYLTGSGSNSGDNPTNPVVLGLDGMTEMDKAIVELPK</sequence>
<evidence type="ECO:0000256" key="2">
    <source>
        <dbReference type="SAM" id="MobiDB-lite"/>
    </source>
</evidence>
<protein>
    <submittedName>
        <fullName evidence="3">Cilia and flagella-associated protein 57-like</fullName>
    </submittedName>
</protein>
<keyword evidence="4" id="KW-1185">Reference proteome</keyword>
<accession>A0A5B6WGQ7</accession>
<organism evidence="3 4">
    <name type="scientific">Gossypium australe</name>
    <dbReference type="NCBI Taxonomy" id="47621"/>
    <lineage>
        <taxon>Eukaryota</taxon>
        <taxon>Viridiplantae</taxon>
        <taxon>Streptophyta</taxon>
        <taxon>Embryophyta</taxon>
        <taxon>Tracheophyta</taxon>
        <taxon>Spermatophyta</taxon>
        <taxon>Magnoliopsida</taxon>
        <taxon>eudicotyledons</taxon>
        <taxon>Gunneridae</taxon>
        <taxon>Pentapetalae</taxon>
        <taxon>rosids</taxon>
        <taxon>malvids</taxon>
        <taxon>Malvales</taxon>
        <taxon>Malvaceae</taxon>
        <taxon>Malvoideae</taxon>
        <taxon>Gossypium</taxon>
    </lineage>
</organism>
<dbReference type="AlphaFoldDB" id="A0A5B6WGQ7"/>
<evidence type="ECO:0000313" key="4">
    <source>
        <dbReference type="Proteomes" id="UP000325315"/>
    </source>
</evidence>